<name>A0A6J2X204_SITOR</name>
<evidence type="ECO:0000313" key="1">
    <source>
        <dbReference type="Proteomes" id="UP000504635"/>
    </source>
</evidence>
<dbReference type="AlphaFoldDB" id="A0A6J2X204"/>
<dbReference type="RefSeq" id="XP_030745167.1">
    <property type="nucleotide sequence ID" value="XM_030889307.1"/>
</dbReference>
<dbReference type="Proteomes" id="UP000504635">
    <property type="component" value="Unplaced"/>
</dbReference>
<accession>A0A6J2X204</accession>
<dbReference type="GeneID" id="115874214"/>
<dbReference type="OrthoDB" id="6780105at2759"/>
<protein>
    <submittedName>
        <fullName evidence="2">Uncharacterized protein LOC115874214</fullName>
    </submittedName>
</protein>
<evidence type="ECO:0000313" key="2">
    <source>
        <dbReference type="RefSeq" id="XP_030745167.1"/>
    </source>
</evidence>
<dbReference type="InParanoid" id="A0A6J2X204"/>
<proteinExistence type="predicted"/>
<keyword evidence="1" id="KW-1185">Reference proteome</keyword>
<organism evidence="1 2">
    <name type="scientific">Sitophilus oryzae</name>
    <name type="common">Rice weevil</name>
    <name type="synonym">Curculio oryzae</name>
    <dbReference type="NCBI Taxonomy" id="7048"/>
    <lineage>
        <taxon>Eukaryota</taxon>
        <taxon>Metazoa</taxon>
        <taxon>Ecdysozoa</taxon>
        <taxon>Arthropoda</taxon>
        <taxon>Hexapoda</taxon>
        <taxon>Insecta</taxon>
        <taxon>Pterygota</taxon>
        <taxon>Neoptera</taxon>
        <taxon>Endopterygota</taxon>
        <taxon>Coleoptera</taxon>
        <taxon>Polyphaga</taxon>
        <taxon>Cucujiformia</taxon>
        <taxon>Curculionidae</taxon>
        <taxon>Dryophthorinae</taxon>
        <taxon>Sitophilus</taxon>
    </lineage>
</organism>
<sequence>MGVTIMPCKAVKYMGVWLNSSLRMTTHVRRIVEKTTRATNTLSRLMPNVGGSRTMKRRTMAPAVTSMILYAAPIWRRAIQYQHYQNMLQSMIRRLALRITSTYRTAPTTAVLALAGVMPIVHQVLCLEVMPGRFRDGD</sequence>
<dbReference type="KEGG" id="soy:115874214"/>
<reference evidence="2" key="1">
    <citation type="submission" date="2025-08" db="UniProtKB">
        <authorList>
            <consortium name="RefSeq"/>
        </authorList>
    </citation>
    <scope>IDENTIFICATION</scope>
    <source>
        <tissue evidence="2">Gonads</tissue>
    </source>
</reference>
<gene>
    <name evidence="2" type="primary">LOC115874214</name>
</gene>